<dbReference type="SMART" id="SM00014">
    <property type="entry name" value="acidPPc"/>
    <property type="match status" value="1"/>
</dbReference>
<evidence type="ECO:0000313" key="3">
    <source>
        <dbReference type="EMBL" id="PCG07626.1"/>
    </source>
</evidence>
<dbReference type="RefSeq" id="WP_096614041.1">
    <property type="nucleotide sequence ID" value="NZ_NWVD01000014.1"/>
</dbReference>
<comment type="catalytic activity">
    <reaction evidence="1">
        <text>a phosphate monoester + H2O = an alcohol + phosphate</text>
        <dbReference type="Rhea" id="RHEA:15017"/>
        <dbReference type="ChEBI" id="CHEBI:15377"/>
        <dbReference type="ChEBI" id="CHEBI:30879"/>
        <dbReference type="ChEBI" id="CHEBI:43474"/>
        <dbReference type="ChEBI" id="CHEBI:67140"/>
        <dbReference type="EC" id="3.1.3.2"/>
    </reaction>
</comment>
<dbReference type="InterPro" id="IPR036938">
    <property type="entry name" value="PAP2/HPO_sf"/>
</dbReference>
<evidence type="ECO:0000313" key="4">
    <source>
        <dbReference type="Proteomes" id="UP000218784"/>
    </source>
</evidence>
<proteinExistence type="inferred from homology"/>
<dbReference type="InterPro" id="IPR000326">
    <property type="entry name" value="PAP2/HPO"/>
</dbReference>
<dbReference type="GO" id="GO:0030288">
    <property type="term" value="C:outer membrane-bounded periplasmic space"/>
    <property type="evidence" value="ECO:0007669"/>
    <property type="project" value="InterPro"/>
</dbReference>
<reference evidence="3 4" key="1">
    <citation type="submission" date="2017-09" db="EMBL/GenBank/DDBJ databases">
        <title>Sphingomonas ginsenosidimutans KACC 14949, whole genome shotgun sequence.</title>
        <authorList>
            <person name="Feng G."/>
            <person name="Zhu H."/>
        </authorList>
    </citation>
    <scope>NUCLEOTIDE SEQUENCE [LARGE SCALE GENOMIC DNA]</scope>
    <source>
        <strain evidence="3 4">KACC 14949</strain>
    </source>
</reference>
<feature type="domain" description="Phosphatidic acid phosphatase type 2/haloperoxidase" evidence="2">
    <location>
        <begin position="102"/>
        <end position="210"/>
    </location>
</feature>
<dbReference type="EC" id="3.1.3.2" evidence="1"/>
<dbReference type="SUPFAM" id="SSF48317">
    <property type="entry name" value="Acid phosphatase/Vanadium-dependent haloperoxidase"/>
    <property type="match status" value="1"/>
</dbReference>
<sequence length="253" mass="26939">MIRRASLATLALLTASAAPPQPGRYLDRDQFPDGMAVLPPPPASGSPAAQLDRQIFRETRSLAGSPRWRIATDDVTNEPLDRYGCAMSLRVDARTAPVTARLLDRASAAPVVDPVKRTYQVRRPYLDEPDAPICEAKTAHLAGNGDYPSGHTAAGWLEALILAELLPDRAGAILARGRAYGESRAVCGSHSLSAVQAGYLAGATAYAALHASAAFRRDMALARAELARLRRRAAPPDPAICAAQTSALAERPW</sequence>
<dbReference type="AlphaFoldDB" id="A0A2A4HSX0"/>
<accession>A0A2A4HSX0</accession>
<evidence type="ECO:0000256" key="1">
    <source>
        <dbReference type="PIRNR" id="PIRNR000897"/>
    </source>
</evidence>
<keyword evidence="1" id="KW-0378">Hydrolase</keyword>
<dbReference type="PIRSF" id="PIRSF000897">
    <property type="entry name" value="Acid_Ptase_ClsA"/>
    <property type="match status" value="1"/>
</dbReference>
<protein>
    <recommendedName>
        <fullName evidence="1">Acid phosphatase</fullName>
        <ecNumber evidence="1">3.1.3.2</ecNumber>
    </recommendedName>
</protein>
<evidence type="ECO:0000259" key="2">
    <source>
        <dbReference type="SMART" id="SM00014"/>
    </source>
</evidence>
<dbReference type="EMBL" id="NWVD01000014">
    <property type="protein sequence ID" value="PCG07626.1"/>
    <property type="molecule type" value="Genomic_DNA"/>
</dbReference>
<keyword evidence="4" id="KW-1185">Reference proteome</keyword>
<comment type="similarity">
    <text evidence="1">Belongs to the class A bacterial acid phosphatase family.</text>
</comment>
<dbReference type="GO" id="GO:0003993">
    <property type="term" value="F:acid phosphatase activity"/>
    <property type="evidence" value="ECO:0007669"/>
    <property type="project" value="UniProtKB-EC"/>
</dbReference>
<organism evidence="3 4">
    <name type="scientific">Sphingomonas ginsenosidimutans</name>
    <dbReference type="NCBI Taxonomy" id="862134"/>
    <lineage>
        <taxon>Bacteria</taxon>
        <taxon>Pseudomonadati</taxon>
        <taxon>Pseudomonadota</taxon>
        <taxon>Alphaproteobacteria</taxon>
        <taxon>Sphingomonadales</taxon>
        <taxon>Sphingomonadaceae</taxon>
        <taxon>Sphingomonas</taxon>
    </lineage>
</organism>
<comment type="caution">
    <text evidence="3">The sequence shown here is derived from an EMBL/GenBank/DDBJ whole genome shotgun (WGS) entry which is preliminary data.</text>
</comment>
<dbReference type="Pfam" id="PF01569">
    <property type="entry name" value="PAP2"/>
    <property type="match status" value="1"/>
</dbReference>
<dbReference type="PRINTS" id="PR00483">
    <property type="entry name" value="BACPHPHTASE"/>
</dbReference>
<name>A0A2A4HSX0_9SPHN</name>
<dbReference type="Gene3D" id="1.20.144.10">
    <property type="entry name" value="Phosphatidic acid phosphatase type 2/haloperoxidase"/>
    <property type="match status" value="1"/>
</dbReference>
<dbReference type="InterPro" id="IPR001011">
    <property type="entry name" value="Acid_Pase_classA_bac"/>
</dbReference>
<gene>
    <name evidence="3" type="ORF">COA17_17205</name>
</gene>
<dbReference type="Proteomes" id="UP000218784">
    <property type="component" value="Unassembled WGS sequence"/>
</dbReference>